<dbReference type="EC" id="3.6.1.9" evidence="3"/>
<evidence type="ECO:0000313" key="4">
    <source>
        <dbReference type="EMBL" id="AOZ73447.1"/>
    </source>
</evidence>
<dbReference type="PANTHER" id="PTHR43213">
    <property type="entry name" value="BIFUNCTIONAL DTTP/UTP PYROPHOSPHATASE/METHYLTRANSFERASE PROTEIN-RELATED"/>
    <property type="match status" value="1"/>
</dbReference>
<comment type="function">
    <text evidence="3">Nucleoside triphosphate pyrophosphatase. May have a dual role in cell division arrest and in preventing the incorporation of modified nucleotides into cellular nucleic acids.</text>
</comment>
<accession>A0A1D9MMB9</accession>
<comment type="cofactor">
    <cofactor evidence="1 3">
        <name>a divalent metal cation</name>
        <dbReference type="ChEBI" id="CHEBI:60240"/>
    </cofactor>
</comment>
<feature type="active site" description="Proton acceptor" evidence="3">
    <location>
        <position position="76"/>
    </location>
</feature>
<protein>
    <recommendedName>
        <fullName evidence="3">Nucleoside triphosphate pyrophosphatase</fullName>
        <ecNumber evidence="3">3.6.1.9</ecNumber>
    </recommendedName>
    <alternativeName>
        <fullName evidence="3">Nucleotide pyrophosphatase</fullName>
        <shortName evidence="3">Nucleotide PPase</shortName>
    </alternativeName>
</protein>
<comment type="catalytic activity">
    <reaction evidence="3">
        <text>a ribonucleoside 5'-triphosphate + H2O = a ribonucleoside 5'-phosphate + diphosphate + H(+)</text>
        <dbReference type="Rhea" id="RHEA:23996"/>
        <dbReference type="ChEBI" id="CHEBI:15377"/>
        <dbReference type="ChEBI" id="CHEBI:15378"/>
        <dbReference type="ChEBI" id="CHEBI:33019"/>
        <dbReference type="ChEBI" id="CHEBI:58043"/>
        <dbReference type="ChEBI" id="CHEBI:61557"/>
        <dbReference type="EC" id="3.6.1.9"/>
    </reaction>
</comment>
<dbReference type="Gene3D" id="3.90.950.10">
    <property type="match status" value="1"/>
</dbReference>
<keyword evidence="5" id="KW-1185">Reference proteome</keyword>
<dbReference type="GO" id="GO:0047429">
    <property type="term" value="F:nucleoside triphosphate diphosphatase activity"/>
    <property type="evidence" value="ECO:0007669"/>
    <property type="project" value="UniProtKB-EC"/>
</dbReference>
<keyword evidence="3" id="KW-0963">Cytoplasm</keyword>
<dbReference type="STRING" id="1912795.BK816_03245"/>
<comment type="subcellular location">
    <subcellularLocation>
        <location evidence="3">Cytoplasm</location>
    </subcellularLocation>
</comment>
<dbReference type="PIRSF" id="PIRSF006305">
    <property type="entry name" value="Maf"/>
    <property type="match status" value="1"/>
</dbReference>
<reference evidence="4 5" key="1">
    <citation type="submission" date="2016-10" db="EMBL/GenBank/DDBJ databases">
        <title>Actinomyces aegypiusis sp. nov., isolated from the Aegypius monachus in Qinghai Tibet Plateau China.</title>
        <authorList>
            <person name="Wang Y."/>
        </authorList>
    </citation>
    <scope>NUCLEOTIDE SEQUENCE [LARGE SCALE GENOMIC DNA]</scope>
    <source>
        <strain evidence="4 5">VUL4_3</strain>
    </source>
</reference>
<dbReference type="GO" id="GO:0009117">
    <property type="term" value="P:nucleotide metabolic process"/>
    <property type="evidence" value="ECO:0007669"/>
    <property type="project" value="UniProtKB-KW"/>
</dbReference>
<proteinExistence type="inferred from homology"/>
<comment type="catalytic activity">
    <reaction evidence="3">
        <text>a 2'-deoxyribonucleoside 5'-triphosphate + H2O = a 2'-deoxyribonucleoside 5'-phosphate + diphosphate + H(+)</text>
        <dbReference type="Rhea" id="RHEA:44644"/>
        <dbReference type="ChEBI" id="CHEBI:15377"/>
        <dbReference type="ChEBI" id="CHEBI:15378"/>
        <dbReference type="ChEBI" id="CHEBI:33019"/>
        <dbReference type="ChEBI" id="CHEBI:61560"/>
        <dbReference type="ChEBI" id="CHEBI:65317"/>
        <dbReference type="EC" id="3.6.1.9"/>
    </reaction>
</comment>
<comment type="similarity">
    <text evidence="3">Belongs to the Maf family.</text>
</comment>
<dbReference type="GO" id="GO:0005737">
    <property type="term" value="C:cytoplasm"/>
    <property type="evidence" value="ECO:0007669"/>
    <property type="project" value="UniProtKB-SubCell"/>
</dbReference>
<dbReference type="Proteomes" id="UP000176288">
    <property type="component" value="Chromosome"/>
</dbReference>
<gene>
    <name evidence="4" type="ORF">BK816_03245</name>
</gene>
<evidence type="ECO:0000313" key="5">
    <source>
        <dbReference type="Proteomes" id="UP000176288"/>
    </source>
</evidence>
<dbReference type="HAMAP" id="MF_00528">
    <property type="entry name" value="Maf"/>
    <property type="match status" value="1"/>
</dbReference>
<dbReference type="EMBL" id="CP017812">
    <property type="protein sequence ID" value="AOZ73447.1"/>
    <property type="molecule type" value="Genomic_DNA"/>
</dbReference>
<dbReference type="CDD" id="cd00555">
    <property type="entry name" value="Maf"/>
    <property type="match status" value="1"/>
</dbReference>
<comment type="caution">
    <text evidence="3">Lacks conserved residue(s) required for the propagation of feature annotation.</text>
</comment>
<keyword evidence="3" id="KW-0546">Nucleotide metabolism</keyword>
<evidence type="ECO:0000256" key="1">
    <source>
        <dbReference type="ARBA" id="ARBA00001968"/>
    </source>
</evidence>
<dbReference type="InterPro" id="IPR003697">
    <property type="entry name" value="Maf-like"/>
</dbReference>
<evidence type="ECO:0000256" key="3">
    <source>
        <dbReference type="HAMAP-Rule" id="MF_00528"/>
    </source>
</evidence>
<dbReference type="SUPFAM" id="SSF52972">
    <property type="entry name" value="ITPase-like"/>
    <property type="match status" value="1"/>
</dbReference>
<organism evidence="4 5">
    <name type="scientific">Boudabousia tangfeifanii</name>
    <dbReference type="NCBI Taxonomy" id="1912795"/>
    <lineage>
        <taxon>Bacteria</taxon>
        <taxon>Bacillati</taxon>
        <taxon>Actinomycetota</taxon>
        <taxon>Actinomycetes</taxon>
        <taxon>Actinomycetales</taxon>
        <taxon>Actinomycetaceae</taxon>
        <taxon>Boudabousia</taxon>
    </lineage>
</organism>
<dbReference type="Pfam" id="PF02545">
    <property type="entry name" value="Maf"/>
    <property type="match status" value="1"/>
</dbReference>
<dbReference type="InterPro" id="IPR029001">
    <property type="entry name" value="ITPase-like_fam"/>
</dbReference>
<keyword evidence="2 3" id="KW-0378">Hydrolase</keyword>
<name>A0A1D9MMB9_9ACTO</name>
<dbReference type="PANTHER" id="PTHR43213:SF5">
    <property type="entry name" value="BIFUNCTIONAL DTTP_UTP PYROPHOSPHATASE_METHYLTRANSFERASE PROTEIN-RELATED"/>
    <property type="match status" value="1"/>
</dbReference>
<sequence length="233" mass="25102">MKVVLASQSPARLKLLKDAGITPIVAVSKVDEDAILTTLSEKPFAEQVIQLAKAKGKAIQAERNACENPEIIIAADSMLSINGLLQGKPHNTENVLARWQDMNGKSGELLTGHAVIIPPTTRSLLKLAPTTNLADCQYRLEELENESLIISACKSTKIHLATLTQDEITAYAQTGEPQKVAGALTIDGYGAPFVEAIEGDYQNVIGLSLTTLRGMLKTVGISWPQLWDQEVSS</sequence>
<evidence type="ECO:0000256" key="2">
    <source>
        <dbReference type="ARBA" id="ARBA00022801"/>
    </source>
</evidence>
<dbReference type="AlphaFoldDB" id="A0A1D9MMB9"/>
<dbReference type="KEGG" id="avu:BK816_03245"/>
<dbReference type="NCBIfam" id="TIGR00172">
    <property type="entry name" value="maf"/>
    <property type="match status" value="1"/>
</dbReference>